<reference evidence="8 9" key="1">
    <citation type="journal article" date="2010" name="Nature">
        <title>Comparative genomics reveals mobile pathogenicity chromosomes in Fusarium.</title>
        <authorList>
            <person name="Ma L.J."/>
            <person name="van der Does H.C."/>
            <person name="Borkovich K.A."/>
            <person name="Coleman J.J."/>
            <person name="Daboussi M.J."/>
            <person name="Di Pietro A."/>
            <person name="Dufresne M."/>
            <person name="Freitag M."/>
            <person name="Grabherr M."/>
            <person name="Henrissat B."/>
            <person name="Houterman P.M."/>
            <person name="Kang S."/>
            <person name="Shim W.B."/>
            <person name="Woloshuk C."/>
            <person name="Xie X."/>
            <person name="Xu J.R."/>
            <person name="Antoniw J."/>
            <person name="Baker S.E."/>
            <person name="Bluhm B.H."/>
            <person name="Breakspear A."/>
            <person name="Brown D.W."/>
            <person name="Butchko R.A."/>
            <person name="Chapman S."/>
            <person name="Coulson R."/>
            <person name="Coutinho P.M."/>
            <person name="Danchin E.G."/>
            <person name="Diener A."/>
            <person name="Gale L.R."/>
            <person name="Gardiner D.M."/>
            <person name="Goff S."/>
            <person name="Hammond-Kosack K.E."/>
            <person name="Hilburn K."/>
            <person name="Hua-Van A."/>
            <person name="Jonkers W."/>
            <person name="Kazan K."/>
            <person name="Kodira C.D."/>
            <person name="Koehrsen M."/>
            <person name="Kumar L."/>
            <person name="Lee Y.H."/>
            <person name="Li L."/>
            <person name="Manners J.M."/>
            <person name="Miranda-Saavedra D."/>
            <person name="Mukherjee M."/>
            <person name="Park G."/>
            <person name="Park J."/>
            <person name="Park S.Y."/>
            <person name="Proctor R.H."/>
            <person name="Regev A."/>
            <person name="Ruiz-Roldan M.C."/>
            <person name="Sain D."/>
            <person name="Sakthikumar S."/>
            <person name="Sykes S."/>
            <person name="Schwartz D.C."/>
            <person name="Turgeon B.G."/>
            <person name="Wapinski I."/>
            <person name="Yoder O."/>
            <person name="Young S."/>
            <person name="Zeng Q."/>
            <person name="Zhou S."/>
            <person name="Galagan J."/>
            <person name="Cuomo C.A."/>
            <person name="Kistler H.C."/>
            <person name="Rep M."/>
        </authorList>
    </citation>
    <scope>NUCLEOTIDE SEQUENCE [LARGE SCALE GENOMIC DNA]</scope>
    <source>
        <strain evidence="9">M3125 / FGSC 7600</strain>
    </source>
</reference>
<dbReference type="KEGG" id="fvr:FVEG_16298"/>
<evidence type="ECO:0000256" key="5">
    <source>
        <dbReference type="ARBA" id="ARBA00023163"/>
    </source>
</evidence>
<proteinExistence type="predicted"/>
<dbReference type="AlphaFoldDB" id="W7MM68"/>
<dbReference type="PANTHER" id="PTHR31845">
    <property type="entry name" value="FINGER DOMAIN PROTEIN, PUTATIVE-RELATED"/>
    <property type="match status" value="1"/>
</dbReference>
<gene>
    <name evidence="8" type="ORF">FVEG_16298</name>
</gene>
<dbReference type="GO" id="GO:0008270">
    <property type="term" value="F:zinc ion binding"/>
    <property type="evidence" value="ECO:0007669"/>
    <property type="project" value="InterPro"/>
</dbReference>
<dbReference type="VEuPathDB" id="FungiDB:FVEG_16298"/>
<keyword evidence="6" id="KW-0539">Nucleus</keyword>
<keyword evidence="2" id="KW-0479">Metal-binding</keyword>
<keyword evidence="4" id="KW-0238">DNA-binding</keyword>
<dbReference type="EMBL" id="DS022252">
    <property type="protein sequence ID" value="EWG48640.1"/>
    <property type="molecule type" value="Genomic_DNA"/>
</dbReference>
<dbReference type="CDD" id="cd00067">
    <property type="entry name" value="GAL4"/>
    <property type="match status" value="1"/>
</dbReference>
<organism evidence="8 9">
    <name type="scientific">Gibberella moniliformis (strain M3125 / FGSC 7600)</name>
    <name type="common">Maize ear and stalk rot fungus</name>
    <name type="synonym">Fusarium verticillioides</name>
    <dbReference type="NCBI Taxonomy" id="334819"/>
    <lineage>
        <taxon>Eukaryota</taxon>
        <taxon>Fungi</taxon>
        <taxon>Dikarya</taxon>
        <taxon>Ascomycota</taxon>
        <taxon>Pezizomycotina</taxon>
        <taxon>Sordariomycetes</taxon>
        <taxon>Hypocreomycetidae</taxon>
        <taxon>Hypocreales</taxon>
        <taxon>Nectriaceae</taxon>
        <taxon>Fusarium</taxon>
        <taxon>Fusarium fujikuroi species complex</taxon>
    </lineage>
</organism>
<dbReference type="PROSITE" id="PS00463">
    <property type="entry name" value="ZN2_CY6_FUNGAL_1"/>
    <property type="match status" value="1"/>
</dbReference>
<dbReference type="EMBL" id="CM000587">
    <property type="protein sequence ID" value="EWG48640.1"/>
    <property type="molecule type" value="Genomic_DNA"/>
</dbReference>
<dbReference type="InterPro" id="IPR001138">
    <property type="entry name" value="Zn2Cys6_DnaBD"/>
</dbReference>
<dbReference type="RefSeq" id="XP_018754831.1">
    <property type="nucleotide sequence ID" value="XM_018905549.1"/>
</dbReference>
<evidence type="ECO:0000256" key="3">
    <source>
        <dbReference type="ARBA" id="ARBA00023015"/>
    </source>
</evidence>
<accession>W7MM68</accession>
<keyword evidence="5" id="KW-0804">Transcription</keyword>
<dbReference type="Gene3D" id="4.10.240.10">
    <property type="entry name" value="Zn(2)-C6 fungal-type DNA-binding domain"/>
    <property type="match status" value="1"/>
</dbReference>
<dbReference type="PANTHER" id="PTHR31845:SF17">
    <property type="entry name" value="ZN(II)2CYS6 TRANSCRIPTION FACTOR (EUROFUNG)"/>
    <property type="match status" value="1"/>
</dbReference>
<dbReference type="InterPro" id="IPR007219">
    <property type="entry name" value="XnlR_reg_dom"/>
</dbReference>
<comment type="subcellular location">
    <subcellularLocation>
        <location evidence="1">Nucleus</location>
    </subcellularLocation>
</comment>
<dbReference type="GO" id="GO:0000981">
    <property type="term" value="F:DNA-binding transcription factor activity, RNA polymerase II-specific"/>
    <property type="evidence" value="ECO:0007669"/>
    <property type="project" value="InterPro"/>
</dbReference>
<dbReference type="PROSITE" id="PS50048">
    <property type="entry name" value="ZN2_CY6_FUNGAL_2"/>
    <property type="match status" value="1"/>
</dbReference>
<dbReference type="InterPro" id="IPR051089">
    <property type="entry name" value="prtT"/>
</dbReference>
<evidence type="ECO:0000256" key="2">
    <source>
        <dbReference type="ARBA" id="ARBA00022723"/>
    </source>
</evidence>
<dbReference type="GeneID" id="30073174"/>
<dbReference type="SMART" id="SM00906">
    <property type="entry name" value="Fungal_trans"/>
    <property type="match status" value="1"/>
</dbReference>
<dbReference type="InterPro" id="IPR036864">
    <property type="entry name" value="Zn2-C6_fun-type_DNA-bd_sf"/>
</dbReference>
<keyword evidence="3" id="KW-0805">Transcription regulation</keyword>
<dbReference type="SUPFAM" id="SSF57701">
    <property type="entry name" value="Zn2/Cys6 DNA-binding domain"/>
    <property type="match status" value="1"/>
</dbReference>
<dbReference type="GO" id="GO:0000976">
    <property type="term" value="F:transcription cis-regulatory region binding"/>
    <property type="evidence" value="ECO:0007669"/>
    <property type="project" value="TreeGrafter"/>
</dbReference>
<dbReference type="STRING" id="334819.W7MM68"/>
<sequence>MPSPSLQSVNACIQCRRVKMKCRPMGQDTSKCERCTRKALDCIFREHRRGRKPGTKIVKTKKAPTISPQSIPSLESPAAVGAHISETEDDANNLQPSGLLNHEALEGRFSLGNILNADQEPVPRQRSRDESLEDPIELGLITPSLAKSLFDSFITVLNPYISQLDPHLHTFPYVRSKSAFLLSSMLAMAAKAFNHVLYIKLYDHAQDLFSNVFRRGSKSVEVVQAILILTYWKEPQDTRVWTSVGYAIRICMDLGWHKLAYCRSEAVMTESEVQRRERRNIERTWYVLFVYDRSISLQTGRPWMIECSEFIESIEDWCNDPLTIDNDQLLGAFTTLRLVTSSAFPLLVTKSRQRSLSHSESAPLVSLLDGRLERWEKKWTEKIKAQTEQSCHEFLIRFYGTHLRLQLHTLPLHGILVSDKLNINHHIDTVWVAYSSALNMLQLISRFSEHVCFAQDSIHVMTAYSAAFLVKITLVFSDFISGELESTCIEAIQQAAQVFSSQSGCISSSCTLQASFLQKVAAKLLQNHTRHKIFQEGGPTGRAEPVSQMVDELDINEGSGADSEGSSSSRRPPDLGALDISFLAQENLDFPFECDDMWAEMFGMNPQDVSFFSQTD</sequence>
<evidence type="ECO:0000313" key="9">
    <source>
        <dbReference type="Proteomes" id="UP000009096"/>
    </source>
</evidence>
<protein>
    <recommendedName>
        <fullName evidence="7">Zn(2)-C6 fungal-type domain-containing protein</fullName>
    </recommendedName>
</protein>
<dbReference type="CDD" id="cd12148">
    <property type="entry name" value="fungal_TF_MHR"/>
    <property type="match status" value="1"/>
</dbReference>
<dbReference type="SMART" id="SM00066">
    <property type="entry name" value="GAL4"/>
    <property type="match status" value="1"/>
</dbReference>
<feature type="domain" description="Zn(2)-C6 fungal-type" evidence="7">
    <location>
        <begin position="11"/>
        <end position="44"/>
    </location>
</feature>
<dbReference type="GO" id="GO:0005634">
    <property type="term" value="C:nucleus"/>
    <property type="evidence" value="ECO:0007669"/>
    <property type="project" value="UniProtKB-SubCell"/>
</dbReference>
<evidence type="ECO:0000256" key="4">
    <source>
        <dbReference type="ARBA" id="ARBA00023125"/>
    </source>
</evidence>
<evidence type="ECO:0000256" key="1">
    <source>
        <dbReference type="ARBA" id="ARBA00004123"/>
    </source>
</evidence>
<evidence type="ECO:0000313" key="8">
    <source>
        <dbReference type="EMBL" id="EWG48640.1"/>
    </source>
</evidence>
<dbReference type="Proteomes" id="UP000009096">
    <property type="component" value="Chromosome 10"/>
</dbReference>
<name>W7MM68_GIBM7</name>
<keyword evidence="9" id="KW-1185">Reference proteome</keyword>
<dbReference type="OrthoDB" id="3163292at2759"/>
<dbReference type="Pfam" id="PF04082">
    <property type="entry name" value="Fungal_trans"/>
    <property type="match status" value="1"/>
</dbReference>
<evidence type="ECO:0000259" key="7">
    <source>
        <dbReference type="PROSITE" id="PS50048"/>
    </source>
</evidence>
<dbReference type="GO" id="GO:0006351">
    <property type="term" value="P:DNA-templated transcription"/>
    <property type="evidence" value="ECO:0007669"/>
    <property type="project" value="InterPro"/>
</dbReference>
<evidence type="ECO:0000256" key="6">
    <source>
        <dbReference type="ARBA" id="ARBA00023242"/>
    </source>
</evidence>